<dbReference type="CDD" id="cd00616">
    <property type="entry name" value="AHBA_syn"/>
    <property type="match status" value="1"/>
</dbReference>
<protein>
    <submittedName>
        <fullName evidence="4">UDP-4-amino-4-deoxy-L-arabinose--oxoglutarate aminotransferase</fullName>
    </submittedName>
</protein>
<comment type="similarity">
    <text evidence="2">Belongs to the DegT/DnrJ/EryC1 family.</text>
</comment>
<dbReference type="EMBL" id="BMZM01000004">
    <property type="protein sequence ID" value="GHC32948.1"/>
    <property type="molecule type" value="Genomic_DNA"/>
</dbReference>
<dbReference type="RefSeq" id="WP_229819790.1">
    <property type="nucleotide sequence ID" value="NZ_BMZM01000004.1"/>
</dbReference>
<dbReference type="Proteomes" id="UP000604243">
    <property type="component" value="Unassembled WGS sequence"/>
</dbReference>
<dbReference type="SUPFAM" id="SSF53383">
    <property type="entry name" value="PLP-dependent transferases"/>
    <property type="match status" value="1"/>
</dbReference>
<sequence>MPGFSSHADGHDASSVEGHGVTAGANSARRDKKNTGQNRDGAVSTVGAGFSYYLTTEHAMTAMHDDALPLCRPALNDADIDAVVAVLRSGWITTGARSAQLEQDICRLTGAFEAVALSSATAGMHLALLALGIGPGDEVITPSMTWVSTVNMIALTGATPVFVDIEPDTLMTTAEQIEALITPRTRLIIPVHFAGASLDLDPIYGLAERHGITVIEDAAHALGARYKGRPVGARGHCIFSLHAIKNVTSAEGGVFTTFDPVLADRIRRLKFHGLAVDAFDRETHGRAPQAEVIEPGFKYNLPDISAALALGQLERLEDITGARQALAGIYFEKLRDIPGITPIQSPAHEHVHCRHLMIVQVDPDVAGVDRNQLIAELKARNIGAGIHFLPVHVQKYYRDHYADLYDRPMPALANTTLVGGRICSLPLFPDMTPQDVERVINALKAIVLPNENSDPK</sequence>
<evidence type="ECO:0000256" key="2">
    <source>
        <dbReference type="RuleBase" id="RU004508"/>
    </source>
</evidence>
<dbReference type="PANTHER" id="PTHR30244:SF41">
    <property type="entry name" value="UDP-4-AMINO-4-DEOXY-L-ARABINOSE--OXOGLUTARATE AMINOTRANSFERASE"/>
    <property type="match status" value="1"/>
</dbReference>
<dbReference type="Gene3D" id="3.90.1150.10">
    <property type="entry name" value="Aspartate Aminotransferase, domain 1"/>
    <property type="match status" value="1"/>
</dbReference>
<dbReference type="PIRSF" id="PIRSF000390">
    <property type="entry name" value="PLP_StrS"/>
    <property type="match status" value="1"/>
</dbReference>
<dbReference type="PANTHER" id="PTHR30244">
    <property type="entry name" value="TRANSAMINASE"/>
    <property type="match status" value="1"/>
</dbReference>
<dbReference type="InterPro" id="IPR015421">
    <property type="entry name" value="PyrdxlP-dep_Trfase_major"/>
</dbReference>
<keyword evidence="4" id="KW-0032">Aminotransferase</keyword>
<dbReference type="GO" id="GO:0008483">
    <property type="term" value="F:transaminase activity"/>
    <property type="evidence" value="ECO:0007669"/>
    <property type="project" value="UniProtKB-KW"/>
</dbReference>
<keyword evidence="1 2" id="KW-0663">Pyridoxal phosphate</keyword>
<evidence type="ECO:0000313" key="5">
    <source>
        <dbReference type="Proteomes" id="UP000604243"/>
    </source>
</evidence>
<reference evidence="5" key="1">
    <citation type="journal article" date="2019" name="Int. J. Syst. Evol. Microbiol.">
        <title>The Global Catalogue of Microorganisms (GCM) 10K type strain sequencing project: providing services to taxonomists for standard genome sequencing and annotation.</title>
        <authorList>
            <consortium name="The Broad Institute Genomics Platform"/>
            <consortium name="The Broad Institute Genome Sequencing Center for Infectious Disease"/>
            <person name="Wu L."/>
            <person name="Ma J."/>
        </authorList>
    </citation>
    <scope>NUCLEOTIDE SEQUENCE [LARGE SCALE GENOMIC DNA]</scope>
    <source>
        <strain evidence="5">KCTC 42082</strain>
    </source>
</reference>
<organism evidence="4 5">
    <name type="scientific">Kushneria pakistanensis</name>
    <dbReference type="NCBI Taxonomy" id="1508770"/>
    <lineage>
        <taxon>Bacteria</taxon>
        <taxon>Pseudomonadati</taxon>
        <taxon>Pseudomonadota</taxon>
        <taxon>Gammaproteobacteria</taxon>
        <taxon>Oceanospirillales</taxon>
        <taxon>Halomonadaceae</taxon>
        <taxon>Kushneria</taxon>
    </lineage>
</organism>
<dbReference type="Pfam" id="PF01041">
    <property type="entry name" value="DegT_DnrJ_EryC1"/>
    <property type="match status" value="1"/>
</dbReference>
<dbReference type="InterPro" id="IPR015424">
    <property type="entry name" value="PyrdxlP-dep_Trfase"/>
</dbReference>
<keyword evidence="5" id="KW-1185">Reference proteome</keyword>
<dbReference type="InterPro" id="IPR000653">
    <property type="entry name" value="DegT/StrS_aminotransferase"/>
</dbReference>
<dbReference type="InterPro" id="IPR015422">
    <property type="entry name" value="PyrdxlP-dep_Trfase_small"/>
</dbReference>
<keyword evidence="4" id="KW-0808">Transferase</keyword>
<name>A0ABQ3FQ21_9GAMM</name>
<feature type="region of interest" description="Disordered" evidence="3">
    <location>
        <begin position="1"/>
        <end position="40"/>
    </location>
</feature>
<dbReference type="Gene3D" id="3.40.640.10">
    <property type="entry name" value="Type I PLP-dependent aspartate aminotransferase-like (Major domain)"/>
    <property type="match status" value="1"/>
</dbReference>
<gene>
    <name evidence="4" type="primary">arnB</name>
    <name evidence="4" type="ORF">GCM10010082_29370</name>
</gene>
<comment type="caution">
    <text evidence="4">The sequence shown here is derived from an EMBL/GenBank/DDBJ whole genome shotgun (WGS) entry which is preliminary data.</text>
</comment>
<evidence type="ECO:0000256" key="1">
    <source>
        <dbReference type="ARBA" id="ARBA00022898"/>
    </source>
</evidence>
<evidence type="ECO:0000313" key="4">
    <source>
        <dbReference type="EMBL" id="GHC32948.1"/>
    </source>
</evidence>
<proteinExistence type="inferred from homology"/>
<evidence type="ECO:0000256" key="3">
    <source>
        <dbReference type="SAM" id="MobiDB-lite"/>
    </source>
</evidence>
<accession>A0ABQ3FQ21</accession>